<dbReference type="PROSITE" id="PS51257">
    <property type="entry name" value="PROKAR_LIPOPROTEIN"/>
    <property type="match status" value="1"/>
</dbReference>
<dbReference type="OrthoDB" id="1437689at2"/>
<dbReference type="RefSeq" id="WP_090293690.1">
    <property type="nucleotide sequence ID" value="NZ_FNKI01000002.1"/>
</dbReference>
<name>A0A1H2Q264_9FLAO</name>
<sequence length="315" mass="35762">MKNYFLFLVLILLTVSCKSKEKQNEAIEPTLEEAVDPLKDGQVEIITKSMEFFSADTLYSGWNTLFYENQSQEVHFVLMDLYPEGKDINNTKNELLPPFDEGMKQIMHGDMDKAMEVFGEIPEWYFQVKFMGGTGLISPKHTAKSTVYLEPGLYTMECYVKMFNGEWHTSHGMIKQIIVQEETTDLDQPTASISVDISSTEGIVVHDSITSGNQIFQTNFIDQKIYEHFVGHDVNLVRYETGANLDSLIQWMNWMDPKGLITPSPEGFTFLGGMNNLSEGEKGFFEADLTPGNYVLISEVPAADEKKLLYSFTIN</sequence>
<evidence type="ECO:0000313" key="1">
    <source>
        <dbReference type="EMBL" id="SDW00918.1"/>
    </source>
</evidence>
<keyword evidence="2" id="KW-1185">Reference proteome</keyword>
<dbReference type="AlphaFoldDB" id="A0A1H2Q264"/>
<protein>
    <submittedName>
        <fullName evidence="1">Uncharacterized protein</fullName>
    </submittedName>
</protein>
<dbReference type="STRING" id="1073328.SAMN05216294_1356"/>
<dbReference type="Proteomes" id="UP000199592">
    <property type="component" value="Unassembled WGS sequence"/>
</dbReference>
<gene>
    <name evidence="1" type="ORF">SAMN04487892_0008</name>
</gene>
<dbReference type="EMBL" id="FNMY01000001">
    <property type="protein sequence ID" value="SDW00918.1"/>
    <property type="molecule type" value="Genomic_DNA"/>
</dbReference>
<accession>A0A1H2Q264</accession>
<organism evidence="1 2">
    <name type="scientific">Flagellimonas zhangzhouensis</name>
    <dbReference type="NCBI Taxonomy" id="1073328"/>
    <lineage>
        <taxon>Bacteria</taxon>
        <taxon>Pseudomonadati</taxon>
        <taxon>Bacteroidota</taxon>
        <taxon>Flavobacteriia</taxon>
        <taxon>Flavobacteriales</taxon>
        <taxon>Flavobacteriaceae</taxon>
        <taxon>Flagellimonas</taxon>
    </lineage>
</organism>
<reference evidence="2" key="1">
    <citation type="submission" date="2016-10" db="EMBL/GenBank/DDBJ databases">
        <authorList>
            <person name="Varghese N."/>
            <person name="Submissions S."/>
        </authorList>
    </citation>
    <scope>NUCLEOTIDE SEQUENCE [LARGE SCALE GENOMIC DNA]</scope>
    <source>
        <strain evidence="2">DSM 25030</strain>
    </source>
</reference>
<proteinExistence type="predicted"/>
<evidence type="ECO:0000313" key="2">
    <source>
        <dbReference type="Proteomes" id="UP000199592"/>
    </source>
</evidence>